<evidence type="ECO:0000256" key="1">
    <source>
        <dbReference type="ARBA" id="ARBA00009080"/>
    </source>
</evidence>
<evidence type="ECO:0000259" key="6">
    <source>
        <dbReference type="Pfam" id="PF14833"/>
    </source>
</evidence>
<comment type="caution">
    <text evidence="7">The sequence shown here is derived from an EMBL/GenBank/DDBJ whole genome shotgun (WGS) entry which is preliminary data.</text>
</comment>
<keyword evidence="3" id="KW-0520">NAD</keyword>
<dbReference type="InterPro" id="IPR008927">
    <property type="entry name" value="6-PGluconate_DH-like_C_sf"/>
</dbReference>
<evidence type="ECO:0000313" key="8">
    <source>
        <dbReference type="Proteomes" id="UP000640052"/>
    </source>
</evidence>
<dbReference type="GO" id="GO:0051287">
    <property type="term" value="F:NAD binding"/>
    <property type="evidence" value="ECO:0007669"/>
    <property type="project" value="InterPro"/>
</dbReference>
<dbReference type="SUPFAM" id="SSF48179">
    <property type="entry name" value="6-phosphogluconate dehydrogenase C-terminal domain-like"/>
    <property type="match status" value="1"/>
</dbReference>
<dbReference type="InterPro" id="IPR036291">
    <property type="entry name" value="NAD(P)-bd_dom_sf"/>
</dbReference>
<dbReference type="Pfam" id="PF03446">
    <property type="entry name" value="NAD_binding_2"/>
    <property type="match status" value="1"/>
</dbReference>
<dbReference type="PANTHER" id="PTHR43580:SF2">
    <property type="entry name" value="CYTOKINE-LIKE NUCLEAR FACTOR N-PAC"/>
    <property type="match status" value="1"/>
</dbReference>
<name>A0A919UQH4_9ACTN</name>
<dbReference type="GO" id="GO:0050661">
    <property type="term" value="F:NADP binding"/>
    <property type="evidence" value="ECO:0007669"/>
    <property type="project" value="InterPro"/>
</dbReference>
<sequence length="259" mass="26599">MARRLVAAGHEVTVWNRTHKDFPGAHVAGTPAEAVAGADLIITMLADPGAVESVLTAALPALPAGSLVVEMSTIGPAAIERLRQLLPDEVAFVDAPVLGSVDPATTGNLIVMAGGAEQDLARCRDVLSVFGTVREVGPRGAGAAMKVAVMSAILSAQVLLAENLAYATSLNVDRNAFLSILGTTPVAAVLERLRPTIENGPPETRFSVRLAAKDLTLATEGSGSSQTMVAAARDRLAEAADSGYGDKDLTAIALALLET</sequence>
<feature type="active site" evidence="4">
    <location>
        <position position="146"/>
    </location>
</feature>
<accession>A0A919UQH4</accession>
<keyword evidence="2" id="KW-0560">Oxidoreductase</keyword>
<dbReference type="InterPro" id="IPR051265">
    <property type="entry name" value="HIBADH-related_NP60_sf"/>
</dbReference>
<dbReference type="InterPro" id="IPR029154">
    <property type="entry name" value="HIBADH-like_NADP-bd"/>
</dbReference>
<dbReference type="PIRSF" id="PIRSF000103">
    <property type="entry name" value="HIBADH"/>
    <property type="match status" value="1"/>
</dbReference>
<evidence type="ECO:0000313" key="7">
    <source>
        <dbReference type="EMBL" id="GIH26418.1"/>
    </source>
</evidence>
<evidence type="ECO:0000256" key="2">
    <source>
        <dbReference type="ARBA" id="ARBA00023002"/>
    </source>
</evidence>
<feature type="domain" description="6-phosphogluconate dehydrogenase NADP-binding" evidence="5">
    <location>
        <begin position="1"/>
        <end position="132"/>
    </location>
</feature>
<dbReference type="AlphaFoldDB" id="A0A919UQH4"/>
<dbReference type="SUPFAM" id="SSF51735">
    <property type="entry name" value="NAD(P)-binding Rossmann-fold domains"/>
    <property type="match status" value="1"/>
</dbReference>
<dbReference type="Gene3D" id="3.40.50.720">
    <property type="entry name" value="NAD(P)-binding Rossmann-like Domain"/>
    <property type="match status" value="1"/>
</dbReference>
<feature type="domain" description="3-hydroxyisobutyrate dehydrogenase-like NAD-binding" evidence="6">
    <location>
        <begin position="140"/>
        <end position="253"/>
    </location>
</feature>
<gene>
    <name evidence="7" type="primary">mmsB</name>
    <name evidence="7" type="ORF">Aph01nite_47280</name>
</gene>
<keyword evidence="8" id="KW-1185">Reference proteome</keyword>
<dbReference type="GO" id="GO:0016491">
    <property type="term" value="F:oxidoreductase activity"/>
    <property type="evidence" value="ECO:0007669"/>
    <property type="project" value="UniProtKB-KW"/>
</dbReference>
<dbReference type="Proteomes" id="UP000640052">
    <property type="component" value="Unassembled WGS sequence"/>
</dbReference>
<reference evidence="7" key="1">
    <citation type="submission" date="2021-01" db="EMBL/GenBank/DDBJ databases">
        <title>Whole genome shotgun sequence of Acrocarpospora phusangensis NBRC 108782.</title>
        <authorList>
            <person name="Komaki H."/>
            <person name="Tamura T."/>
        </authorList>
    </citation>
    <scope>NUCLEOTIDE SEQUENCE</scope>
    <source>
        <strain evidence="7">NBRC 108782</strain>
    </source>
</reference>
<dbReference type="Pfam" id="PF14833">
    <property type="entry name" value="NAD_binding_11"/>
    <property type="match status" value="1"/>
</dbReference>
<organism evidence="7 8">
    <name type="scientific">Acrocarpospora phusangensis</name>
    <dbReference type="NCBI Taxonomy" id="1070424"/>
    <lineage>
        <taxon>Bacteria</taxon>
        <taxon>Bacillati</taxon>
        <taxon>Actinomycetota</taxon>
        <taxon>Actinomycetes</taxon>
        <taxon>Streptosporangiales</taxon>
        <taxon>Streptosporangiaceae</taxon>
        <taxon>Acrocarpospora</taxon>
    </lineage>
</organism>
<dbReference type="InterPro" id="IPR006115">
    <property type="entry name" value="6PGDH_NADP-bd"/>
</dbReference>
<evidence type="ECO:0000256" key="3">
    <source>
        <dbReference type="ARBA" id="ARBA00023027"/>
    </source>
</evidence>
<dbReference type="InterPro" id="IPR013328">
    <property type="entry name" value="6PGD_dom2"/>
</dbReference>
<dbReference type="EMBL" id="BOOA01000040">
    <property type="protein sequence ID" value="GIH26418.1"/>
    <property type="molecule type" value="Genomic_DNA"/>
</dbReference>
<dbReference type="Gene3D" id="1.10.1040.10">
    <property type="entry name" value="N-(1-d-carboxylethyl)-l-norvaline Dehydrogenase, domain 2"/>
    <property type="match status" value="1"/>
</dbReference>
<proteinExistence type="inferred from homology"/>
<comment type="similarity">
    <text evidence="1">Belongs to the HIBADH-related family.</text>
</comment>
<evidence type="ECO:0000256" key="4">
    <source>
        <dbReference type="PIRSR" id="PIRSR000103-1"/>
    </source>
</evidence>
<evidence type="ECO:0000259" key="5">
    <source>
        <dbReference type="Pfam" id="PF03446"/>
    </source>
</evidence>
<protein>
    <submittedName>
        <fullName evidence="7">3-hydroxyisobutyrate dehydrogenase</fullName>
    </submittedName>
</protein>
<dbReference type="PANTHER" id="PTHR43580">
    <property type="entry name" value="OXIDOREDUCTASE GLYR1-RELATED"/>
    <property type="match status" value="1"/>
</dbReference>
<dbReference type="InterPro" id="IPR015815">
    <property type="entry name" value="HIBADH-related"/>
</dbReference>